<evidence type="ECO:0000256" key="4">
    <source>
        <dbReference type="PROSITE-ProRule" id="PRU00339"/>
    </source>
</evidence>
<dbReference type="RefSeq" id="WP_155715876.1">
    <property type="nucleotide sequence ID" value="NZ_VVIQ01000005.1"/>
</dbReference>
<dbReference type="PRINTS" id="PR00301">
    <property type="entry name" value="HEATSHOCK70"/>
</dbReference>
<accession>A0A7C9HDZ6</accession>
<dbReference type="PROSITE" id="PS00329">
    <property type="entry name" value="HSP70_2"/>
    <property type="match status" value="1"/>
</dbReference>
<protein>
    <submittedName>
        <fullName evidence="5">Hsp70 family protein</fullName>
    </submittedName>
</protein>
<evidence type="ECO:0000256" key="1">
    <source>
        <dbReference type="ARBA" id="ARBA00007381"/>
    </source>
</evidence>
<evidence type="ECO:0000313" key="6">
    <source>
        <dbReference type="Proteomes" id="UP000482295"/>
    </source>
</evidence>
<dbReference type="InterPro" id="IPR011990">
    <property type="entry name" value="TPR-like_helical_dom_sf"/>
</dbReference>
<comment type="similarity">
    <text evidence="1">Belongs to the heat shock protein 70 family.</text>
</comment>
<keyword evidence="6" id="KW-1185">Reference proteome</keyword>
<keyword evidence="3" id="KW-0067">ATP-binding</keyword>
<dbReference type="SUPFAM" id="SSF53067">
    <property type="entry name" value="Actin-like ATPase domain"/>
    <property type="match status" value="2"/>
</dbReference>
<dbReference type="Pfam" id="PF13181">
    <property type="entry name" value="TPR_8"/>
    <property type="match status" value="1"/>
</dbReference>
<dbReference type="InterPro" id="IPR019734">
    <property type="entry name" value="TPR_rpt"/>
</dbReference>
<dbReference type="Gene3D" id="2.60.34.10">
    <property type="entry name" value="Substrate Binding Domain Of DNAk, Chain A, domain 1"/>
    <property type="match status" value="1"/>
</dbReference>
<gene>
    <name evidence="5" type="ORF">F0475_05915</name>
</gene>
<dbReference type="GO" id="GO:0005524">
    <property type="term" value="F:ATP binding"/>
    <property type="evidence" value="ECO:0007669"/>
    <property type="project" value="UniProtKB-KW"/>
</dbReference>
<name>A0A7C9HDZ6_9BACT</name>
<sequence>MNSVISTSSLLPAVRNTSLMLGKTYVGIDFGTSTTVVSIAHYDAANDKIVTRSLRLSQMLPDGTVYSAEIVPSVIAWLNNQILVGEGASQLKYKLKRGKNIWYSFKMELGEDLGAKYYESELRDKAPFNIRNPKDATRVFFSYLKFLILRYCKENNLSDDISYAVSIPASFEANQRKDLLDSLVANEMKISKQALIDEPNAAFISYVVSRATEGNPLFVNPDYNSKVLVFDFGGGTCDISILEIGQNGNGFFSKNIAISKFTTLGGDDIDRYITYHYLMPRFLEANGKKKEQFRTNEKKQIASALYKIAERLKILINKNIATLTNNFVVPQVKNSDVKTEIDSHVSVLTNKGELTQDHFYLTNKELTETMSVFLKNGFGKTTRIKGEDEYNSIFTPIDSAIKKAHTPKEEIDYVLFIGGSAQSPYIQQAVKEYFEDSEMLVPINLQTHVSQGAAIHSLLFNGMNKCLIRPITSEPILVITKDTHPKVLLPAGTQIPCDTFEIDDLVTNRQGQTTIELPICVGNQTKLLFNLKIESTLPGGFPVNSPIKIVFEVNSDKMLIVQASCMGTHCHIEPLNPFANKELSTEERIALKAERQANLEAEMNGGVPSKQSLIALRNAYKKAGNNFKAAETIELQNELYPEAGNLNSIGVYYSNSGNEEKAIEYYELALQVDPNNLHANANLGSSLRYRDKAKAKYHLQKALELKSDHDIALIELARIEKSEGKTEEAKAKFHKAFDYYQSLWETNSLPQYAYGWFASVAEELGENELAKKVRFAVSHGTEESYYDSENLSRTRTNVLTSKN</sequence>
<dbReference type="AlphaFoldDB" id="A0A7C9HDZ6"/>
<dbReference type="InterPro" id="IPR018181">
    <property type="entry name" value="Heat_shock_70_CS"/>
</dbReference>
<evidence type="ECO:0000256" key="3">
    <source>
        <dbReference type="ARBA" id="ARBA00022840"/>
    </source>
</evidence>
<dbReference type="Gene3D" id="1.25.40.10">
    <property type="entry name" value="Tetratricopeptide repeat domain"/>
    <property type="match status" value="1"/>
</dbReference>
<evidence type="ECO:0000256" key="2">
    <source>
        <dbReference type="ARBA" id="ARBA00022741"/>
    </source>
</evidence>
<organism evidence="5 6">
    <name type="scientific">Prevotella vespertina</name>
    <dbReference type="NCBI Taxonomy" id="2608404"/>
    <lineage>
        <taxon>Bacteria</taxon>
        <taxon>Pseudomonadati</taxon>
        <taxon>Bacteroidota</taxon>
        <taxon>Bacteroidia</taxon>
        <taxon>Bacteroidales</taxon>
        <taxon>Prevotellaceae</taxon>
        <taxon>Prevotella</taxon>
    </lineage>
</organism>
<dbReference type="InterPro" id="IPR013126">
    <property type="entry name" value="Hsp_70_fam"/>
</dbReference>
<proteinExistence type="inferred from homology"/>
<reference evidence="5 6" key="1">
    <citation type="submission" date="2019-09" db="EMBL/GenBank/DDBJ databases">
        <title>Prevotella A2879 sp. nov., isolated from an abscess of a patient.</title>
        <authorList>
            <person name="Buhl M."/>
            <person name="Oberhettinger P."/>
        </authorList>
    </citation>
    <scope>NUCLEOTIDE SEQUENCE [LARGE SCALE GENOMIC DNA]</scope>
    <source>
        <strain evidence="5 6">A2879</strain>
    </source>
</reference>
<dbReference type="PROSITE" id="PS50293">
    <property type="entry name" value="TPR_REGION"/>
    <property type="match status" value="1"/>
</dbReference>
<dbReference type="InterPro" id="IPR029047">
    <property type="entry name" value="HSP70_peptide-bd_sf"/>
</dbReference>
<keyword evidence="4" id="KW-0802">TPR repeat</keyword>
<dbReference type="GO" id="GO:0140662">
    <property type="term" value="F:ATP-dependent protein folding chaperone"/>
    <property type="evidence" value="ECO:0007669"/>
    <property type="project" value="InterPro"/>
</dbReference>
<dbReference type="Proteomes" id="UP000482295">
    <property type="component" value="Unassembled WGS sequence"/>
</dbReference>
<dbReference type="PROSITE" id="PS50005">
    <property type="entry name" value="TPR"/>
    <property type="match status" value="1"/>
</dbReference>
<evidence type="ECO:0000313" key="5">
    <source>
        <dbReference type="EMBL" id="MUL27843.1"/>
    </source>
</evidence>
<dbReference type="InterPro" id="IPR043129">
    <property type="entry name" value="ATPase_NBD"/>
</dbReference>
<feature type="repeat" description="TPR" evidence="4">
    <location>
        <begin position="643"/>
        <end position="676"/>
    </location>
</feature>
<dbReference type="EMBL" id="VVIQ01000005">
    <property type="protein sequence ID" value="MUL27843.1"/>
    <property type="molecule type" value="Genomic_DNA"/>
</dbReference>
<dbReference type="SUPFAM" id="SSF48452">
    <property type="entry name" value="TPR-like"/>
    <property type="match status" value="1"/>
</dbReference>
<dbReference type="Gene3D" id="3.90.640.10">
    <property type="entry name" value="Actin, Chain A, domain 4"/>
    <property type="match status" value="1"/>
</dbReference>
<dbReference type="PANTHER" id="PTHR19375">
    <property type="entry name" value="HEAT SHOCK PROTEIN 70KDA"/>
    <property type="match status" value="1"/>
</dbReference>
<dbReference type="SMART" id="SM00028">
    <property type="entry name" value="TPR"/>
    <property type="match status" value="2"/>
</dbReference>
<comment type="caution">
    <text evidence="5">The sequence shown here is derived from an EMBL/GenBank/DDBJ whole genome shotgun (WGS) entry which is preliminary data.</text>
</comment>
<keyword evidence="2" id="KW-0547">Nucleotide-binding</keyword>
<dbReference type="Gene3D" id="3.30.420.40">
    <property type="match status" value="2"/>
</dbReference>
<dbReference type="Pfam" id="PF00012">
    <property type="entry name" value="HSP70"/>
    <property type="match status" value="2"/>
</dbReference>
<dbReference type="SUPFAM" id="SSF100920">
    <property type="entry name" value="Heat shock protein 70kD (HSP70), peptide-binding domain"/>
    <property type="match status" value="1"/>
</dbReference>